<keyword evidence="3" id="KW-0344">Guanine-nucleotide releasing factor</keyword>
<dbReference type="Gene3D" id="2.30.29.30">
    <property type="entry name" value="Pleckstrin-homology domain (PH domain)/Phosphotyrosine-binding domain (PTB)"/>
    <property type="match status" value="1"/>
</dbReference>
<dbReference type="SUPFAM" id="SSF48065">
    <property type="entry name" value="DBL homology domain (DH-domain)"/>
    <property type="match status" value="1"/>
</dbReference>
<evidence type="ECO:0008006" key="11">
    <source>
        <dbReference type="Google" id="ProtNLM"/>
    </source>
</evidence>
<dbReference type="InterPro" id="IPR035899">
    <property type="entry name" value="DBL_dom_sf"/>
</dbReference>
<gene>
    <name evidence="9" type="ORF">MELIAE_LOCUS7363</name>
</gene>
<evidence type="ECO:0000259" key="7">
    <source>
        <dbReference type="SMART" id="SM00325"/>
    </source>
</evidence>
<dbReference type="SMART" id="SM00326">
    <property type="entry name" value="SH3"/>
    <property type="match status" value="1"/>
</dbReference>
<organism evidence="9 10">
    <name type="scientific">Brassicogethes aeneus</name>
    <name type="common">Rape pollen beetle</name>
    <name type="synonym">Meligethes aeneus</name>
    <dbReference type="NCBI Taxonomy" id="1431903"/>
    <lineage>
        <taxon>Eukaryota</taxon>
        <taxon>Metazoa</taxon>
        <taxon>Ecdysozoa</taxon>
        <taxon>Arthropoda</taxon>
        <taxon>Hexapoda</taxon>
        <taxon>Insecta</taxon>
        <taxon>Pterygota</taxon>
        <taxon>Neoptera</taxon>
        <taxon>Endopterygota</taxon>
        <taxon>Coleoptera</taxon>
        <taxon>Polyphaga</taxon>
        <taxon>Cucujiformia</taxon>
        <taxon>Nitidulidae</taxon>
        <taxon>Meligethinae</taxon>
        <taxon>Brassicogethes</taxon>
    </lineage>
</organism>
<feature type="region of interest" description="Disordered" evidence="5">
    <location>
        <begin position="983"/>
        <end position="1008"/>
    </location>
</feature>
<dbReference type="FunFam" id="2.30.30.40:FF:000072">
    <property type="entry name" value="Unconventional Myosin IB"/>
    <property type="match status" value="1"/>
</dbReference>
<reference evidence="9" key="1">
    <citation type="submission" date="2021-12" db="EMBL/GenBank/DDBJ databases">
        <authorList>
            <person name="King R."/>
        </authorList>
    </citation>
    <scope>NUCLEOTIDE SEQUENCE</scope>
</reference>
<dbReference type="SUPFAM" id="SSF50044">
    <property type="entry name" value="SH3-domain"/>
    <property type="match status" value="1"/>
</dbReference>
<proteinExistence type="predicted"/>
<dbReference type="CDD" id="cd01225">
    <property type="entry name" value="PH_Cool_Pix"/>
    <property type="match status" value="1"/>
</dbReference>
<protein>
    <recommendedName>
        <fullName evidence="11">Rho guanine nucleotide exchange factor 7</fullName>
    </recommendedName>
</protein>
<dbReference type="GO" id="GO:0005085">
    <property type="term" value="F:guanyl-nucleotide exchange factor activity"/>
    <property type="evidence" value="ECO:0007669"/>
    <property type="project" value="UniProtKB-KW"/>
</dbReference>
<feature type="domain" description="PH" evidence="6">
    <location>
        <begin position="274"/>
        <end position="376"/>
    </location>
</feature>
<dbReference type="OrthoDB" id="6019202at2759"/>
<feature type="compositionally biased region" description="Polar residues" evidence="5">
    <location>
        <begin position="983"/>
        <end position="997"/>
    </location>
</feature>
<dbReference type="InterPro" id="IPR000219">
    <property type="entry name" value="DH_dom"/>
</dbReference>
<feature type="domain" description="DH" evidence="7">
    <location>
        <begin position="75"/>
        <end position="250"/>
    </location>
</feature>
<dbReference type="AlphaFoldDB" id="A0A9P0FGY9"/>
<evidence type="ECO:0000256" key="3">
    <source>
        <dbReference type="ARBA" id="ARBA00022658"/>
    </source>
</evidence>
<keyword evidence="10" id="KW-1185">Reference proteome</keyword>
<feature type="region of interest" description="Disordered" evidence="5">
    <location>
        <begin position="501"/>
        <end position="541"/>
    </location>
</feature>
<dbReference type="FunFam" id="1.20.900.10:FF:000016">
    <property type="entry name" value="Rho guanine nucleotide exchange factor 6"/>
    <property type="match status" value="1"/>
</dbReference>
<evidence type="ECO:0000313" key="10">
    <source>
        <dbReference type="Proteomes" id="UP001154078"/>
    </source>
</evidence>
<dbReference type="Gene3D" id="2.30.30.40">
    <property type="entry name" value="SH3 Domains"/>
    <property type="match status" value="1"/>
</dbReference>
<dbReference type="SMART" id="SM00233">
    <property type="entry name" value="PH"/>
    <property type="match status" value="1"/>
</dbReference>
<evidence type="ECO:0000259" key="6">
    <source>
        <dbReference type="SMART" id="SM00233"/>
    </source>
</evidence>
<evidence type="ECO:0000313" key="9">
    <source>
        <dbReference type="EMBL" id="CAH0556423.1"/>
    </source>
</evidence>
<dbReference type="SUPFAM" id="SSF50729">
    <property type="entry name" value="PH domain-like"/>
    <property type="match status" value="1"/>
</dbReference>
<dbReference type="CDD" id="cd11877">
    <property type="entry name" value="SH3_PIX"/>
    <property type="match status" value="1"/>
</dbReference>
<dbReference type="InterPro" id="IPR011993">
    <property type="entry name" value="PH-like_dom_sf"/>
</dbReference>
<keyword evidence="2" id="KW-0728">SH3 domain</keyword>
<dbReference type="Pfam" id="PF00621">
    <property type="entry name" value="RhoGEF"/>
    <property type="match status" value="1"/>
</dbReference>
<dbReference type="SMART" id="SM00325">
    <property type="entry name" value="RhoGEF"/>
    <property type="match status" value="1"/>
</dbReference>
<comment type="subcellular location">
    <subcellularLocation>
        <location evidence="1">Cell projection</location>
        <location evidence="1">Lamellipodium</location>
    </subcellularLocation>
</comment>
<accession>A0A9P0FGY9</accession>
<dbReference type="InterPro" id="IPR046376">
    <property type="entry name" value="PH_Cool_Pix"/>
</dbReference>
<evidence type="ECO:0000259" key="8">
    <source>
        <dbReference type="SMART" id="SM00326"/>
    </source>
</evidence>
<dbReference type="Pfam" id="PF00018">
    <property type="entry name" value="SH3_1"/>
    <property type="match status" value="1"/>
</dbReference>
<dbReference type="GO" id="GO:0030027">
    <property type="term" value="C:lamellipodium"/>
    <property type="evidence" value="ECO:0007669"/>
    <property type="project" value="UniProtKB-SubCell"/>
</dbReference>
<feature type="compositionally biased region" description="Basic and acidic residues" evidence="5">
    <location>
        <begin position="999"/>
        <end position="1008"/>
    </location>
</feature>
<evidence type="ECO:0000256" key="2">
    <source>
        <dbReference type="ARBA" id="ARBA00022443"/>
    </source>
</evidence>
<feature type="domain" description="SH3" evidence="8">
    <location>
        <begin position="6"/>
        <end position="61"/>
    </location>
</feature>
<dbReference type="PRINTS" id="PR00452">
    <property type="entry name" value="SH3DOMAIN"/>
</dbReference>
<keyword evidence="4" id="KW-0966">Cell projection</keyword>
<dbReference type="PANTHER" id="PTHR46026">
    <property type="entry name" value="RHO-TYPE GUANINE NUCLEOTIDE EXCHANGE FACTOR, ISOFORM F"/>
    <property type="match status" value="1"/>
</dbReference>
<evidence type="ECO:0000256" key="1">
    <source>
        <dbReference type="ARBA" id="ARBA00004510"/>
    </source>
</evidence>
<feature type="region of interest" description="Disordered" evidence="5">
    <location>
        <begin position="928"/>
        <end position="949"/>
    </location>
</feature>
<dbReference type="InterPro" id="IPR001452">
    <property type="entry name" value="SH3_domain"/>
</dbReference>
<dbReference type="EMBL" id="OV121136">
    <property type="protein sequence ID" value="CAH0556423.1"/>
    <property type="molecule type" value="Genomic_DNA"/>
</dbReference>
<evidence type="ECO:0000256" key="4">
    <source>
        <dbReference type="ARBA" id="ARBA00023273"/>
    </source>
</evidence>
<dbReference type="InterPro" id="IPR001849">
    <property type="entry name" value="PH_domain"/>
</dbReference>
<dbReference type="GO" id="GO:0005737">
    <property type="term" value="C:cytoplasm"/>
    <property type="evidence" value="ECO:0007669"/>
    <property type="project" value="TreeGrafter"/>
</dbReference>
<evidence type="ECO:0000256" key="5">
    <source>
        <dbReference type="SAM" id="MobiDB-lite"/>
    </source>
</evidence>
<dbReference type="InterPro" id="IPR036028">
    <property type="entry name" value="SH3-like_dom_sf"/>
</dbReference>
<dbReference type="GO" id="GO:0016192">
    <property type="term" value="P:vesicle-mediated transport"/>
    <property type="evidence" value="ECO:0007669"/>
    <property type="project" value="UniProtKB-ARBA"/>
</dbReference>
<name>A0A9P0FGY9_BRAAE</name>
<dbReference type="CDD" id="cd00160">
    <property type="entry name" value="RhoGEF"/>
    <property type="match status" value="1"/>
</dbReference>
<sequence length="1008" mass="113650">MANEPLIVEAVYSFKGNNNDELCFKKGDLITITQQEDGGWWEGTLNDKTGWFPSNYVKECKVQTAVQQSQYKGVVLKDLIDSEKAHVTELEGLVTNFLQPLEKSNILTSDEYKQLTGNIEEVLENQQKLLGLIEAESLKTGNDQRVGRLFLTWAPKIKKIHQTYCSLHPRAVLILDKYKEELAKYMESKGAASPGVLVLTTMLSKPFRRLEKYSGMLQELERHVEECHPDRGDTQRSVAVYKEIATKCLAVRRQKELELQVLTGQVRGWEGPSLTTLGEIICMGSVALGPQHNDRYFVLFPTTLLILSVSHRLSAFIYEGKLFLSGLTVNRLEDNAQYKNAFEITGAMIDRRLAVCQSKEEADHWVDLLRKSMPRSSTTSLNQKVAPSQAQYVPQPPPHQLNLRGYSNRSSVISFRVELNYKPTNPPENYPPTAPFAGLTKYFHKLIKEKIITQRLLRQLLYSEYLNKMNLNLVRIRHHKSECVIVTKSYHLRDSIINCDSDSDTDSDSSDSDSSDDGNIKRQNAVDLDSDSEDSSDNPFGYIRYYNPRTGLEREEKKYESFVDYGEPFVAKPGALVILEDEPKKKSIVVTSTATLKLTKQDSESSNASSFVTSKPNLACIDIPNLDDNTEMSVLSVPQNYIPNARQSCPTKFVGNKFNESSLTTIYIPSWSNSDNNISCQTKFEVHSNSSSTTHSSSLELPVNTLPLPDNIVAELLYNIDGEFNQSESLDSDVTEHSSRTVIKPPKMFENNTLSLDIKHIGFRKHSINSDKPRRRSSIQINPQDFSEEVCRCCMDNYSPRSSDSGMAGSCTLNSPDLAGCSMQQRCSMDNMSNLFHKFSDLPPFSGDACRNVISLSEIEARDFESECQCTSPFDSTPRTFCQPYVSENVFTGSRESLRTSVTSSIDILPKIHSSEIKLEPIPDPECVERWEQGDNSSSGSRCSEEKTYDDNPPVYKSGLYAHWWLKAKIPNSVLRGIYQDTRSPTTDVSTTRSSGDNIPDKQPHRKH</sequence>
<dbReference type="Proteomes" id="UP001154078">
    <property type="component" value="Chromosome 5"/>
</dbReference>
<dbReference type="Gene3D" id="1.20.900.10">
    <property type="entry name" value="Dbl homology (DH) domain"/>
    <property type="match status" value="1"/>
</dbReference>
<dbReference type="Pfam" id="PF00169">
    <property type="entry name" value="PH"/>
    <property type="match status" value="1"/>
</dbReference>
<feature type="compositionally biased region" description="Acidic residues" evidence="5">
    <location>
        <begin position="501"/>
        <end position="516"/>
    </location>
</feature>
<dbReference type="PANTHER" id="PTHR46026:SF1">
    <property type="entry name" value="RHO-TYPE GUANINE NUCLEOTIDE EXCHANGE FACTOR, ISOFORM F"/>
    <property type="match status" value="1"/>
</dbReference>